<gene>
    <name evidence="2" type="ORF">GCL60_13775</name>
</gene>
<feature type="transmembrane region" description="Helical" evidence="1">
    <location>
        <begin position="72"/>
        <end position="105"/>
    </location>
</feature>
<evidence type="ECO:0000256" key="1">
    <source>
        <dbReference type="SAM" id="Phobius"/>
    </source>
</evidence>
<evidence type="ECO:0000313" key="3">
    <source>
        <dbReference type="Proteomes" id="UP000437748"/>
    </source>
</evidence>
<keyword evidence="3" id="KW-1185">Reference proteome</keyword>
<protein>
    <recommendedName>
        <fullName evidence="4">AzlD domain-containing protein</fullName>
    </recommendedName>
</protein>
<evidence type="ECO:0000313" key="2">
    <source>
        <dbReference type="EMBL" id="KAB8036908.1"/>
    </source>
</evidence>
<keyword evidence="1" id="KW-0472">Membrane</keyword>
<dbReference type="EMBL" id="WFLM01000005">
    <property type="protein sequence ID" value="KAB8036908.1"/>
    <property type="molecule type" value="Genomic_DNA"/>
</dbReference>
<proteinExistence type="predicted"/>
<dbReference type="AlphaFoldDB" id="A0A6N6VP15"/>
<dbReference type="Proteomes" id="UP000437748">
    <property type="component" value="Unassembled WGS sequence"/>
</dbReference>
<dbReference type="RefSeq" id="WP_153421323.1">
    <property type="nucleotide sequence ID" value="NZ_WFLM01000005.1"/>
</dbReference>
<feature type="transmembrane region" description="Helical" evidence="1">
    <location>
        <begin position="6"/>
        <end position="32"/>
    </location>
</feature>
<dbReference type="Pfam" id="PF05437">
    <property type="entry name" value="AzlD"/>
    <property type="match status" value="1"/>
</dbReference>
<evidence type="ECO:0008006" key="4">
    <source>
        <dbReference type="Google" id="ProtNLM"/>
    </source>
</evidence>
<comment type="caution">
    <text evidence="2">The sequence shown here is derived from an EMBL/GenBank/DDBJ whole genome shotgun (WGS) entry which is preliminary data.</text>
</comment>
<organism evidence="2 3">
    <name type="scientific">Silvanigrella paludirubra</name>
    <dbReference type="NCBI Taxonomy" id="2499159"/>
    <lineage>
        <taxon>Bacteria</taxon>
        <taxon>Pseudomonadati</taxon>
        <taxon>Bdellovibrionota</taxon>
        <taxon>Oligoflexia</taxon>
        <taxon>Silvanigrellales</taxon>
        <taxon>Silvanigrellaceae</taxon>
        <taxon>Silvanigrella</taxon>
    </lineage>
</organism>
<name>A0A6N6VP15_9BACT</name>
<sequence length="109" mass="12547">MSFDRYQTYILSAIIIMSLVTYLTRVVPFIFFQNIKNELIKKTGSHLPVCLMAILTIHSIDSLKEFDPNYLINGWIACASSVLFYCTIRSVLVSMILGTTVYYFVLNYL</sequence>
<keyword evidence="1" id="KW-1133">Transmembrane helix</keyword>
<accession>A0A6N6VP15</accession>
<dbReference type="InterPro" id="IPR008407">
    <property type="entry name" value="Brnchd-chn_aa_trnsp_AzlD"/>
</dbReference>
<reference evidence="2 3" key="1">
    <citation type="submission" date="2019-10" db="EMBL/GenBank/DDBJ databases">
        <title>New species of Slilvanegrellaceae.</title>
        <authorList>
            <person name="Pitt A."/>
            <person name="Hahn M.W."/>
        </authorList>
    </citation>
    <scope>NUCLEOTIDE SEQUENCE [LARGE SCALE GENOMIC DNA]</scope>
    <source>
        <strain evidence="2 3">SP-Ram-0.45-NSY-1</strain>
    </source>
</reference>
<dbReference type="OrthoDB" id="5324916at2"/>
<keyword evidence="1" id="KW-0812">Transmembrane</keyword>